<dbReference type="PROSITE" id="PS50977">
    <property type="entry name" value="HTH_TETR_2"/>
    <property type="match status" value="1"/>
</dbReference>
<dbReference type="EMBL" id="QRIM01000025">
    <property type="protein sequence ID" value="RHG56646.1"/>
    <property type="molecule type" value="Genomic_DNA"/>
</dbReference>
<dbReference type="EMBL" id="QRXY01000023">
    <property type="protein sequence ID" value="RGU42982.1"/>
    <property type="molecule type" value="Genomic_DNA"/>
</dbReference>
<evidence type="ECO:0000313" key="8">
    <source>
        <dbReference type="EMBL" id="RHG56646.1"/>
    </source>
</evidence>
<dbReference type="SUPFAM" id="SSF46689">
    <property type="entry name" value="Homeodomain-like"/>
    <property type="match status" value="1"/>
</dbReference>
<organism evidence="4 9">
    <name type="scientific">Coprococcus comes</name>
    <dbReference type="NCBI Taxonomy" id="410072"/>
    <lineage>
        <taxon>Bacteria</taxon>
        <taxon>Bacillati</taxon>
        <taxon>Bacillota</taxon>
        <taxon>Clostridia</taxon>
        <taxon>Lachnospirales</taxon>
        <taxon>Lachnospiraceae</taxon>
        <taxon>Coprococcus</taxon>
    </lineage>
</organism>
<dbReference type="InterPro" id="IPR009057">
    <property type="entry name" value="Homeodomain-like_sf"/>
</dbReference>
<keyword evidence="1 2" id="KW-0238">DNA-binding</keyword>
<dbReference type="InterPro" id="IPR050624">
    <property type="entry name" value="HTH-type_Tx_Regulator"/>
</dbReference>
<dbReference type="PANTHER" id="PTHR43479">
    <property type="entry name" value="ACREF/ENVCD OPERON REPRESSOR-RELATED"/>
    <property type="match status" value="1"/>
</dbReference>
<sequence length="187" mass="22616">MERKRELTKNLLAESFKELLIKGSFDKITIKMITDQAGVIRPTFYNYFQDKYEVMEWLLETEVFRHAREMMEDGMEKEAIYLLFRKMEKDRIYYLKAFEVTGQNGFEEILEKKIRQLIEELVSRHKIKIEKLQGIKDKKIFLEFHTITVVNGLKYWLTSREIHLTADEAMEYYLFLMSHPILELLEK</sequence>
<reference evidence="9 10" key="1">
    <citation type="submission" date="2018-08" db="EMBL/GenBank/DDBJ databases">
        <title>A genome reference for cultivated species of the human gut microbiota.</title>
        <authorList>
            <person name="Zou Y."/>
            <person name="Xue W."/>
            <person name="Luo G."/>
        </authorList>
    </citation>
    <scope>NUCLEOTIDE SEQUENCE [LARGE SCALE GENOMIC DNA]</scope>
    <source>
        <strain evidence="6 12">AF16-31</strain>
        <strain evidence="5 10">AF18-12LB</strain>
        <strain evidence="8 13">AM22-12LB</strain>
        <strain evidence="7 11">AM23-3</strain>
        <strain evidence="4 9">TM07-19</strain>
    </source>
</reference>
<dbReference type="AlphaFoldDB" id="A0A3E4GQT0"/>
<evidence type="ECO:0000256" key="1">
    <source>
        <dbReference type="ARBA" id="ARBA00023125"/>
    </source>
</evidence>
<evidence type="ECO:0000313" key="7">
    <source>
        <dbReference type="EMBL" id="RHF84613.1"/>
    </source>
</evidence>
<evidence type="ECO:0000259" key="3">
    <source>
        <dbReference type="PROSITE" id="PS50977"/>
    </source>
</evidence>
<dbReference type="EMBL" id="QRHO01000004">
    <property type="protein sequence ID" value="RHF84613.1"/>
    <property type="molecule type" value="Genomic_DNA"/>
</dbReference>
<evidence type="ECO:0000313" key="9">
    <source>
        <dbReference type="Proteomes" id="UP000260655"/>
    </source>
</evidence>
<dbReference type="EMBL" id="QSOV01000005">
    <property type="protein sequence ID" value="RGJ24101.1"/>
    <property type="molecule type" value="Genomic_DNA"/>
</dbReference>
<evidence type="ECO:0000313" key="6">
    <source>
        <dbReference type="EMBL" id="RGU42982.1"/>
    </source>
</evidence>
<dbReference type="Proteomes" id="UP000285693">
    <property type="component" value="Unassembled WGS sequence"/>
</dbReference>
<evidence type="ECO:0000313" key="11">
    <source>
        <dbReference type="Proteomes" id="UP000284579"/>
    </source>
</evidence>
<protein>
    <submittedName>
        <fullName evidence="4">TetR family transcriptional regulator</fullName>
    </submittedName>
</protein>
<evidence type="ECO:0000256" key="2">
    <source>
        <dbReference type="PROSITE-ProRule" id="PRU00335"/>
    </source>
</evidence>
<dbReference type="Proteomes" id="UP000284579">
    <property type="component" value="Unassembled WGS sequence"/>
</dbReference>
<dbReference type="InterPro" id="IPR001647">
    <property type="entry name" value="HTH_TetR"/>
</dbReference>
<evidence type="ECO:0000313" key="13">
    <source>
        <dbReference type="Proteomes" id="UP000286595"/>
    </source>
</evidence>
<dbReference type="Proteomes" id="UP000283360">
    <property type="component" value="Unassembled WGS sequence"/>
</dbReference>
<proteinExistence type="predicted"/>
<evidence type="ECO:0000313" key="4">
    <source>
        <dbReference type="EMBL" id="RGJ24101.1"/>
    </source>
</evidence>
<gene>
    <name evidence="8" type="ORF">DW252_15640</name>
    <name evidence="7" type="ORF">DW656_04605</name>
    <name evidence="6" type="ORF">DWW65_14290</name>
    <name evidence="5" type="ORF">DWX03_04565</name>
    <name evidence="4" type="ORF">DXD67_06205</name>
</gene>
<evidence type="ECO:0000313" key="5">
    <source>
        <dbReference type="EMBL" id="RGT91168.1"/>
    </source>
</evidence>
<feature type="domain" description="HTH tetR-type" evidence="3">
    <location>
        <begin position="6"/>
        <end position="66"/>
    </location>
</feature>
<comment type="caution">
    <text evidence="4">The sequence shown here is derived from an EMBL/GenBank/DDBJ whole genome shotgun (WGS) entry which is preliminary data.</text>
</comment>
<dbReference type="Gene3D" id="1.10.357.10">
    <property type="entry name" value="Tetracycline Repressor, domain 2"/>
    <property type="match status" value="1"/>
</dbReference>
<evidence type="ECO:0000313" key="10">
    <source>
        <dbReference type="Proteomes" id="UP000283360"/>
    </source>
</evidence>
<dbReference type="GO" id="GO:0003677">
    <property type="term" value="F:DNA binding"/>
    <property type="evidence" value="ECO:0007669"/>
    <property type="project" value="UniProtKB-UniRule"/>
</dbReference>
<accession>A0A3E4GQT0</accession>
<name>A0A3E4GQT0_9FIRM</name>
<evidence type="ECO:0000313" key="12">
    <source>
        <dbReference type="Proteomes" id="UP000285693"/>
    </source>
</evidence>
<keyword evidence="10" id="KW-1185">Reference proteome</keyword>
<dbReference type="PANTHER" id="PTHR43479:SF7">
    <property type="entry name" value="TETR-FAMILY TRANSCRIPTIONAL REGULATOR"/>
    <property type="match status" value="1"/>
</dbReference>
<feature type="DNA-binding region" description="H-T-H motif" evidence="2">
    <location>
        <begin position="29"/>
        <end position="48"/>
    </location>
</feature>
<dbReference type="Proteomes" id="UP000260655">
    <property type="component" value="Unassembled WGS sequence"/>
</dbReference>
<dbReference type="Pfam" id="PF00440">
    <property type="entry name" value="TetR_N"/>
    <property type="match status" value="1"/>
</dbReference>
<dbReference type="RefSeq" id="WP_117557046.1">
    <property type="nucleotide sequence ID" value="NZ_JAAIOQ010000009.1"/>
</dbReference>
<dbReference type="EMBL" id="QRXJ01000005">
    <property type="protein sequence ID" value="RGT91168.1"/>
    <property type="molecule type" value="Genomic_DNA"/>
</dbReference>
<dbReference type="Proteomes" id="UP000286595">
    <property type="component" value="Unassembled WGS sequence"/>
</dbReference>